<feature type="non-terminal residue" evidence="1">
    <location>
        <position position="197"/>
    </location>
</feature>
<dbReference type="Proteomes" id="UP000245771">
    <property type="component" value="Unassembled WGS sequence"/>
</dbReference>
<dbReference type="InterPro" id="IPR023674">
    <property type="entry name" value="Ribosomal_uL1-like"/>
</dbReference>
<evidence type="ECO:0000313" key="1">
    <source>
        <dbReference type="EMBL" id="PWN36781.1"/>
    </source>
</evidence>
<evidence type="ECO:0000313" key="2">
    <source>
        <dbReference type="Proteomes" id="UP000245771"/>
    </source>
</evidence>
<proteinExistence type="predicted"/>
<organism evidence="1 2">
    <name type="scientific">Meira miltonrushii</name>
    <dbReference type="NCBI Taxonomy" id="1280837"/>
    <lineage>
        <taxon>Eukaryota</taxon>
        <taxon>Fungi</taxon>
        <taxon>Dikarya</taxon>
        <taxon>Basidiomycota</taxon>
        <taxon>Ustilaginomycotina</taxon>
        <taxon>Exobasidiomycetes</taxon>
        <taxon>Exobasidiales</taxon>
        <taxon>Brachybasidiaceae</taxon>
        <taxon>Meira</taxon>
    </lineage>
</organism>
<dbReference type="Gene3D" id="3.30.190.20">
    <property type="match status" value="1"/>
</dbReference>
<dbReference type="STRING" id="1280837.A0A316VL34"/>
<dbReference type="Pfam" id="PF00687">
    <property type="entry name" value="Ribosomal_L1"/>
    <property type="match status" value="1"/>
</dbReference>
<sequence length="197" mass="21945">MQITIKALNVNAPAKPIRVPTPYPIYAPSSSICLITADPQRTYKDLMVEQKLVQVKRVVGVTKLKGKFAPYEARRQLMNDHDLFLADDRVVPMLPKLLGKKWMNERKSPIPVKLTKTKDGRVRKEVEAALASTFYHRNKGTCASVRLGTLQHLTPEQLAENVAAALPLIVSKHVKNGWSNVQSIDIKTGTSAALPVW</sequence>
<dbReference type="InterPro" id="IPR050257">
    <property type="entry name" value="eL8/uL1-like"/>
</dbReference>
<dbReference type="CDD" id="cd00403">
    <property type="entry name" value="Ribosomal_L1"/>
    <property type="match status" value="1"/>
</dbReference>
<dbReference type="AlphaFoldDB" id="A0A316VL34"/>
<dbReference type="GeneID" id="37018666"/>
<dbReference type="GO" id="GO:0005840">
    <property type="term" value="C:ribosome"/>
    <property type="evidence" value="ECO:0007669"/>
    <property type="project" value="UniProtKB-KW"/>
</dbReference>
<protein>
    <submittedName>
        <fullName evidence="1">Ribosomal protein L1</fullName>
    </submittedName>
</protein>
<keyword evidence="1" id="KW-0689">Ribosomal protein</keyword>
<name>A0A316VL34_9BASI</name>
<dbReference type="InterPro" id="IPR028364">
    <property type="entry name" value="Ribosomal_uL1/biogenesis"/>
</dbReference>
<dbReference type="Gene3D" id="3.40.50.790">
    <property type="match status" value="1"/>
</dbReference>
<reference evidence="1 2" key="1">
    <citation type="journal article" date="2018" name="Mol. Biol. Evol.">
        <title>Broad Genomic Sampling Reveals a Smut Pathogenic Ancestry of the Fungal Clade Ustilaginomycotina.</title>
        <authorList>
            <person name="Kijpornyongpan T."/>
            <person name="Mondo S.J."/>
            <person name="Barry K."/>
            <person name="Sandor L."/>
            <person name="Lee J."/>
            <person name="Lipzen A."/>
            <person name="Pangilinan J."/>
            <person name="LaButti K."/>
            <person name="Hainaut M."/>
            <person name="Henrissat B."/>
            <person name="Grigoriev I.V."/>
            <person name="Spatafora J.W."/>
            <person name="Aime M.C."/>
        </authorList>
    </citation>
    <scope>NUCLEOTIDE SEQUENCE [LARGE SCALE GENOMIC DNA]</scope>
    <source>
        <strain evidence="1 2">MCA 3882</strain>
    </source>
</reference>
<dbReference type="InterPro" id="IPR016095">
    <property type="entry name" value="Ribosomal_uL1_3-a/b-sand"/>
</dbReference>
<dbReference type="InParanoid" id="A0A316VL34"/>
<dbReference type="RefSeq" id="XP_025357083.1">
    <property type="nucleotide sequence ID" value="XM_025496885.1"/>
</dbReference>
<keyword evidence="1" id="KW-0687">Ribonucleoprotein</keyword>
<accession>A0A316VL34</accession>
<dbReference type="SUPFAM" id="SSF56808">
    <property type="entry name" value="Ribosomal protein L1"/>
    <property type="match status" value="1"/>
</dbReference>
<dbReference type="PANTHER" id="PTHR23105">
    <property type="entry name" value="RIBOSOMAL PROTEIN L7AE FAMILY MEMBER"/>
    <property type="match status" value="1"/>
</dbReference>
<dbReference type="GO" id="GO:0003723">
    <property type="term" value="F:RNA binding"/>
    <property type="evidence" value="ECO:0007669"/>
    <property type="project" value="InterPro"/>
</dbReference>
<dbReference type="FunCoup" id="A0A316VL34">
    <property type="interactions" value="540"/>
</dbReference>
<gene>
    <name evidence="1" type="ORF">FA14DRAFT_129057</name>
</gene>
<dbReference type="OrthoDB" id="10251727at2759"/>
<keyword evidence="2" id="KW-1185">Reference proteome</keyword>
<dbReference type="EMBL" id="KZ819602">
    <property type="protein sequence ID" value="PWN36781.1"/>
    <property type="molecule type" value="Genomic_DNA"/>
</dbReference>